<evidence type="ECO:0000313" key="4">
    <source>
        <dbReference type="EMBL" id="KEI66761.1"/>
    </source>
</evidence>
<keyword evidence="1 3" id="KW-0853">WD repeat</keyword>
<keyword evidence="5" id="KW-1185">Reference proteome</keyword>
<dbReference type="InterPro" id="IPR001680">
    <property type="entry name" value="WD40_rpt"/>
</dbReference>
<feature type="repeat" description="WD" evidence="3">
    <location>
        <begin position="66"/>
        <end position="94"/>
    </location>
</feature>
<dbReference type="SUPFAM" id="SSF50978">
    <property type="entry name" value="WD40 repeat-like"/>
    <property type="match status" value="1"/>
</dbReference>
<dbReference type="InterPro" id="IPR015943">
    <property type="entry name" value="WD40/YVTN_repeat-like_dom_sf"/>
</dbReference>
<dbReference type="EMBL" id="CM002803">
    <property type="protein sequence ID" value="KEI66761.1"/>
    <property type="molecule type" value="Genomic_DNA"/>
</dbReference>
<dbReference type="STRING" id="388467.A19Y_1767"/>
<dbReference type="PATRIC" id="fig|388467.6.peg.1708"/>
<gene>
    <name evidence="4" type="ORF">A19Y_1767</name>
</gene>
<dbReference type="CDD" id="cd00200">
    <property type="entry name" value="WD40"/>
    <property type="match status" value="1"/>
</dbReference>
<organism evidence="4 5">
    <name type="scientific">Planktothrix agardhii (strain NIVA-CYA 126/8)</name>
    <dbReference type="NCBI Taxonomy" id="388467"/>
    <lineage>
        <taxon>Bacteria</taxon>
        <taxon>Bacillati</taxon>
        <taxon>Cyanobacteriota</taxon>
        <taxon>Cyanophyceae</taxon>
        <taxon>Oscillatoriophycideae</taxon>
        <taxon>Oscillatoriales</taxon>
        <taxon>Microcoleaceae</taxon>
        <taxon>Planktothrix</taxon>
    </lineage>
</organism>
<dbReference type="PROSITE" id="PS50082">
    <property type="entry name" value="WD_REPEATS_2"/>
    <property type="match status" value="3"/>
</dbReference>
<dbReference type="PANTHER" id="PTHR19848:SF8">
    <property type="entry name" value="F-BOX AND WD REPEAT DOMAIN CONTAINING 7"/>
    <property type="match status" value="1"/>
</dbReference>
<feature type="repeat" description="WD" evidence="3">
    <location>
        <begin position="317"/>
        <end position="350"/>
    </location>
</feature>
<dbReference type="PANTHER" id="PTHR19848">
    <property type="entry name" value="WD40 REPEAT PROTEIN"/>
    <property type="match status" value="1"/>
</dbReference>
<dbReference type="InterPro" id="IPR036322">
    <property type="entry name" value="WD40_repeat_dom_sf"/>
</dbReference>
<reference evidence="4 5" key="1">
    <citation type="journal article" date="2014" name="Appl. Environ. Microbiol.">
        <title>Elucidation of insertion elements encoded on plasmids and in vitro construction of shuttle vectors from the toxic cyanobacterium Planktothrix.</title>
        <authorList>
            <person name="Christiansen G."/>
            <person name="Goesmann A."/>
            <person name="Kurmayer R."/>
        </authorList>
    </citation>
    <scope>NUCLEOTIDE SEQUENCE [LARGE SCALE GENOMIC DNA]</scope>
    <source>
        <strain evidence="4 5">NIVA-CYA 126/8</strain>
    </source>
</reference>
<accession>A0A073CF67</accession>
<sequence>MPDMKTKTKLEFKETWRGGLSDYVTAIAWSPDRSNLAASSAAGEVSLFAAPTFGATSLQGETGQSVDCLAFSHDGQFLAIGGQDGQVKIWSLQSEVPKLITTLKNKSVWVECLCWSQITHQLAFSLGKYVQIWDADTCEVVTTLNFESSTVLDIDWRSDGKYLALSGYQGARIWDATDWDEDPEVLEIPSATVAIAWSPNNKFIAAGNLDNTLAVRELDNPYPWVMRGFPGKVRQLAWSQMPTSIGVPMLASSSGSAVVVWERDQDEQIGWASQMLGNHSSTVQAIAFQPNSLLLASAAEDGWVALWHRGTRLIQSLKGAPNGFSCLTWHPQGHNLAAGGLNGELLVWSLHERGQGFGRR</sequence>
<evidence type="ECO:0000256" key="1">
    <source>
        <dbReference type="ARBA" id="ARBA00022574"/>
    </source>
</evidence>
<evidence type="ECO:0000256" key="3">
    <source>
        <dbReference type="PROSITE-ProRule" id="PRU00221"/>
    </source>
</evidence>
<dbReference type="Proteomes" id="UP000027395">
    <property type="component" value="Chromosome"/>
</dbReference>
<dbReference type="Gene3D" id="2.130.10.10">
    <property type="entry name" value="YVTN repeat-like/Quinoprotein amine dehydrogenase"/>
    <property type="match status" value="3"/>
</dbReference>
<dbReference type="HOGENOM" id="CLU_067065_0_0_3"/>
<proteinExistence type="predicted"/>
<evidence type="ECO:0000256" key="2">
    <source>
        <dbReference type="ARBA" id="ARBA00022737"/>
    </source>
</evidence>
<name>A0A073CF67_PLAA1</name>
<dbReference type="Pfam" id="PF00400">
    <property type="entry name" value="WD40"/>
    <property type="match status" value="5"/>
</dbReference>
<keyword evidence="2" id="KW-0677">Repeat</keyword>
<feature type="repeat" description="WD" evidence="3">
    <location>
        <begin position="276"/>
        <end position="307"/>
    </location>
</feature>
<dbReference type="eggNOG" id="COG2319">
    <property type="taxonomic scope" value="Bacteria"/>
</dbReference>
<evidence type="ECO:0000313" key="5">
    <source>
        <dbReference type="Proteomes" id="UP000027395"/>
    </source>
</evidence>
<dbReference type="AlphaFoldDB" id="A0A073CF67"/>
<dbReference type="PROSITE" id="PS50294">
    <property type="entry name" value="WD_REPEATS_REGION"/>
    <property type="match status" value="2"/>
</dbReference>
<dbReference type="SMART" id="SM00320">
    <property type="entry name" value="WD40"/>
    <property type="match status" value="7"/>
</dbReference>
<protein>
    <submittedName>
        <fullName evidence="4">Putative WD40 repeat-containing protein</fullName>
    </submittedName>
</protein>